<dbReference type="AlphaFoldDB" id="A0A4R4P155"/>
<accession>A0A4R4P155</accession>
<dbReference type="OrthoDB" id="4178270at2"/>
<gene>
    <name evidence="1" type="ORF">E1261_43520</name>
</gene>
<protein>
    <recommendedName>
        <fullName evidence="3">S9 family peptidase</fullName>
    </recommendedName>
</protein>
<dbReference type="EMBL" id="SMKA01000434">
    <property type="protein sequence ID" value="TDC14330.1"/>
    <property type="molecule type" value="Genomic_DNA"/>
</dbReference>
<evidence type="ECO:0000313" key="1">
    <source>
        <dbReference type="EMBL" id="TDC14330.1"/>
    </source>
</evidence>
<evidence type="ECO:0008006" key="3">
    <source>
        <dbReference type="Google" id="ProtNLM"/>
    </source>
</evidence>
<reference evidence="1 2" key="1">
    <citation type="submission" date="2019-03" db="EMBL/GenBank/DDBJ databases">
        <title>Draft genome sequences of novel Actinobacteria.</title>
        <authorList>
            <person name="Sahin N."/>
            <person name="Ay H."/>
            <person name="Saygin H."/>
        </authorList>
    </citation>
    <scope>NUCLEOTIDE SEQUENCE [LARGE SCALE GENOMIC DNA]</scope>
    <source>
        <strain evidence="1 2">JCM 30547</strain>
    </source>
</reference>
<evidence type="ECO:0000313" key="2">
    <source>
        <dbReference type="Proteomes" id="UP000295075"/>
    </source>
</evidence>
<dbReference type="SUPFAM" id="SSF69322">
    <property type="entry name" value="Tricorn protease domain 2"/>
    <property type="match status" value="1"/>
</dbReference>
<sequence length="348" mass="38009">MFSDSGRYAFFAVKKPADRQFYLVRRDLADRSDEIVSVKADGTTPEPIATGFRVNTALSAPNYATSGEGRYVAYRTAAGSVNQSDQMAVRDLQTAERWTTPVTPRKVSTFRLSVDGTKVTYITGNGGSADRRVWQATKGQADAAWLDGCFDPKSCGSGSPLELGVTPDGNTVMYNFETEDPASPYLTATNRVMVMDVRTGQKTMPYVNKGLEFVSVVFSADSSWMIAQVKLGDDFDPQYTLAARRFGTGPFVVADVLFRGSSDGFDISNDGERVAWRDGWNSGTYPDPKRMHVYSRSTKTNWTAPTVPNLGHYLDDLVDLAPSGAAVSWRAVDQNEAFLSKPWGAAVG</sequence>
<keyword evidence="2" id="KW-1185">Reference proteome</keyword>
<dbReference type="Proteomes" id="UP000295075">
    <property type="component" value="Unassembled WGS sequence"/>
</dbReference>
<comment type="caution">
    <text evidence="1">The sequence shown here is derived from an EMBL/GenBank/DDBJ whole genome shotgun (WGS) entry which is preliminary data.</text>
</comment>
<name>A0A4R4P155_9ACTN</name>
<organism evidence="1 2">
    <name type="scientific">Kribbella albertanoniae</name>
    <dbReference type="NCBI Taxonomy" id="1266829"/>
    <lineage>
        <taxon>Bacteria</taxon>
        <taxon>Bacillati</taxon>
        <taxon>Actinomycetota</taxon>
        <taxon>Actinomycetes</taxon>
        <taxon>Propionibacteriales</taxon>
        <taxon>Kribbellaceae</taxon>
        <taxon>Kribbella</taxon>
    </lineage>
</organism>
<proteinExistence type="predicted"/>